<keyword evidence="1" id="KW-0210">Decarboxylase</keyword>
<dbReference type="PANTHER" id="PTHR30108:SF17">
    <property type="entry name" value="FERULIC ACID DECARBOXYLASE 1"/>
    <property type="match status" value="1"/>
</dbReference>
<evidence type="ECO:0000259" key="2">
    <source>
        <dbReference type="Pfam" id="PF01977"/>
    </source>
</evidence>
<comment type="subunit">
    <text evidence="1">Homodimer.</text>
</comment>
<keyword evidence="1" id="KW-0288">FMN</keyword>
<dbReference type="GO" id="GO:0033494">
    <property type="term" value="P:ferulate metabolic process"/>
    <property type="evidence" value="ECO:0007669"/>
    <property type="project" value="TreeGrafter"/>
</dbReference>
<dbReference type="InterPro" id="IPR049381">
    <property type="entry name" value="UbiD-like_C"/>
</dbReference>
<dbReference type="InterPro" id="IPR032903">
    <property type="entry name" value="FDC-like"/>
</dbReference>
<feature type="binding site" evidence="1">
    <location>
        <position position="187"/>
    </location>
    <ligand>
        <name>Mn(2+)</name>
        <dbReference type="ChEBI" id="CHEBI:29035"/>
    </ligand>
</feature>
<feature type="binding site" evidence="1">
    <location>
        <position position="220"/>
    </location>
    <ligand>
        <name>K(+)</name>
        <dbReference type="ChEBI" id="CHEBI:29103"/>
    </ligand>
</feature>
<dbReference type="InterPro" id="IPR002830">
    <property type="entry name" value="UbiD"/>
</dbReference>
<comment type="similarity">
    <text evidence="1">Belongs to the UbiD family. UbiD-like/FDC subfamily.</text>
</comment>
<comment type="cofactor">
    <cofactor evidence="1">
        <name>K(+)</name>
        <dbReference type="ChEBI" id="CHEBI:29103"/>
    </cofactor>
    <text evidence="1">Binds 1 K(+) per subunit.</text>
</comment>
<dbReference type="Pfam" id="PF20695">
    <property type="entry name" value="UbiD_N"/>
    <property type="match status" value="1"/>
</dbReference>
<keyword evidence="1" id="KW-0479">Metal-binding</keyword>
<feature type="binding site" evidence="1">
    <location>
        <position position="228"/>
    </location>
    <ligand>
        <name>K(+)</name>
        <dbReference type="ChEBI" id="CHEBI:29103"/>
    </ligand>
</feature>
<comment type="function">
    <text evidence="1">Catalyzes the prenyl-FMN-dependent decarboxylation of pyrrole-2-carboxylate (P2C). Can also catalyze the carboxylation of pyrrole in the presence of elevated concentrations of CO(2) or bicarbonate.</text>
</comment>
<dbReference type="EC" id="4.1.1.93" evidence="1"/>
<keyword evidence="1" id="KW-0464">Manganese</keyword>
<dbReference type="PANTHER" id="PTHR30108">
    <property type="entry name" value="3-OCTAPRENYL-4-HYDROXYBENZOATE CARBOXY-LYASE-RELATED"/>
    <property type="match status" value="1"/>
</dbReference>
<dbReference type="OrthoDB" id="9809841at2"/>
<comment type="catalytic activity">
    <reaction evidence="1">
        <text>pyrrole-2-carboxylate + H2O = 1H-pyrrole + hydrogencarbonate</text>
        <dbReference type="Rhea" id="RHEA:31379"/>
        <dbReference type="ChEBI" id="CHEBI:15377"/>
        <dbReference type="ChEBI" id="CHEBI:17544"/>
        <dbReference type="ChEBI" id="CHEBI:19203"/>
        <dbReference type="ChEBI" id="CHEBI:27660"/>
        <dbReference type="EC" id="4.1.1.93"/>
    </reaction>
</comment>
<dbReference type="GO" id="GO:0046281">
    <property type="term" value="P:cinnamic acid catabolic process"/>
    <property type="evidence" value="ECO:0007669"/>
    <property type="project" value="TreeGrafter"/>
</dbReference>
<protein>
    <recommendedName>
        <fullName evidence="1">Pyrrole-2-carboxylic acid decarboxylase</fullName>
        <shortName evidence="1">P2C decarboxylase</shortName>
        <ecNumber evidence="1">4.1.1.93</ecNumber>
    </recommendedName>
</protein>
<dbReference type="GO" id="GO:0046872">
    <property type="term" value="F:metal ion binding"/>
    <property type="evidence" value="ECO:0007669"/>
    <property type="project" value="UniProtKB-KW"/>
</dbReference>
<gene>
    <name evidence="5" type="ORF">SL103_00955</name>
</gene>
<feature type="binding site" evidence="1">
    <location>
        <position position="186"/>
    </location>
    <ligand>
        <name>prenylated FMN</name>
        <dbReference type="ChEBI" id="CHEBI:87746"/>
    </ligand>
</feature>
<dbReference type="InterPro" id="IPR049383">
    <property type="entry name" value="UbiD-like_N"/>
</dbReference>
<dbReference type="Gene3D" id="3.40.1670.10">
    <property type="entry name" value="UbiD C-terminal domain-like"/>
    <property type="match status" value="1"/>
</dbReference>
<feature type="domain" description="3-octaprenyl-4-hydroxybenzoate carboxy-lyase-like Rift-related" evidence="2">
    <location>
        <begin position="114"/>
        <end position="313"/>
    </location>
</feature>
<feature type="binding site" evidence="1">
    <location>
        <position position="165"/>
    </location>
    <ligand>
        <name>K(+)</name>
        <dbReference type="ChEBI" id="CHEBI:29103"/>
    </ligand>
</feature>
<dbReference type="NCBIfam" id="TIGR00148">
    <property type="entry name" value="UbiD family decarboxylase"/>
    <property type="match status" value="1"/>
</dbReference>
<keyword evidence="1" id="KW-0058">Aromatic hydrocarbons catabolism</keyword>
<accession>A0A1D7VE69</accession>
<evidence type="ECO:0000259" key="3">
    <source>
        <dbReference type="Pfam" id="PF20695"/>
    </source>
</evidence>
<feature type="active site" description="Proton donor" evidence="1">
    <location>
        <position position="277"/>
    </location>
</feature>
<feature type="binding site" evidence="1">
    <location>
        <position position="228"/>
    </location>
    <ligand>
        <name>Mn(2+)</name>
        <dbReference type="ChEBI" id="CHEBI:29035"/>
    </ligand>
</feature>
<dbReference type="SUPFAM" id="SSF143968">
    <property type="entry name" value="UbiD C-terminal domain-like"/>
    <property type="match status" value="1"/>
</dbReference>
<keyword evidence="6" id="KW-1185">Reference proteome</keyword>
<dbReference type="HAMAP" id="MF_01983">
    <property type="entry name" value="UbiD_FDC"/>
    <property type="match status" value="1"/>
</dbReference>
<evidence type="ECO:0000313" key="6">
    <source>
        <dbReference type="Proteomes" id="UP000094094"/>
    </source>
</evidence>
<feature type="domain" description="3-octaprenyl-4-hydroxybenzoate carboxy-lyase-like C-terminal" evidence="4">
    <location>
        <begin position="319"/>
        <end position="454"/>
    </location>
</feature>
<dbReference type="InterPro" id="IPR048304">
    <property type="entry name" value="UbiD_Rift_dom"/>
</dbReference>
<comment type="cofactor">
    <cofactor evidence="1">
        <name>Mn(2+)</name>
        <dbReference type="ChEBI" id="CHEBI:29035"/>
    </cofactor>
    <text evidence="1">Binds 1 Mn(2+) per subunit.</text>
</comment>
<feature type="binding site" evidence="1">
    <location>
        <position position="187"/>
    </location>
    <ligand>
        <name>prenylated FMN</name>
        <dbReference type="ChEBI" id="CHEBI:87746"/>
    </ligand>
</feature>
<feature type="binding site" evidence="1">
    <location>
        <position position="228"/>
    </location>
    <ligand>
        <name>prenylated FMN</name>
        <dbReference type="ChEBI" id="CHEBI:87746"/>
    </ligand>
</feature>
<proteinExistence type="inferred from homology"/>
<evidence type="ECO:0000259" key="4">
    <source>
        <dbReference type="Pfam" id="PF20696"/>
    </source>
</evidence>
<dbReference type="RefSeq" id="WP_069566888.1">
    <property type="nucleotide sequence ID" value="NZ_CP017157.1"/>
</dbReference>
<dbReference type="GO" id="GO:0034941">
    <property type="term" value="F:pyrrole-2-carboxylate decarboxylase activity"/>
    <property type="evidence" value="ECO:0007669"/>
    <property type="project" value="UniProtKB-EC"/>
</dbReference>
<comment type="catalytic activity">
    <reaction evidence="1">
        <text>pyrrole-2-carboxylate + H(+) = 1H-pyrrole + CO2</text>
        <dbReference type="Rhea" id="RHEA:31375"/>
        <dbReference type="ChEBI" id="CHEBI:15378"/>
        <dbReference type="ChEBI" id="CHEBI:16526"/>
        <dbReference type="ChEBI" id="CHEBI:19203"/>
        <dbReference type="ChEBI" id="CHEBI:27660"/>
        <dbReference type="EC" id="4.1.1.93"/>
    </reaction>
</comment>
<keyword evidence="1" id="KW-0630">Potassium</keyword>
<dbReference type="AlphaFoldDB" id="A0A1D7VE69"/>
<sequence>MARIKDLRTYLDALDALGDLRTVDRLVDPDLEVGAIIRRSYETVAPAPLFTNIKDSAPGFRLLGAPGALSSAPGRPLARIALSLGLDSTASAREIVDALAEARTREPLQPVLVDSAPCKQNILLGEDASLARFPTPLLHEGDGGPYVNTWGTIVARTPDGSFTNWSIARIMMVDDTHMTGLVMHPQHIAQVWQQWADRGEPMPFALVQGGEPALPFISGMPLPDGVEEAGYLGALLGEPLELVQCETVDLQVPASAEIVIEGHLSVERTGVEGPMGEFAGYCPSETSMQPVYTIEAITHRDDPIWPTVVEGEPVDEYHTATGLTLAAEALTALRAANLPVTSAWEPFDGASHVLVVSVAADWRDKLPGLSTGDFAQRITDVIAAQRFEYVVPRIFVLDDDVDASDTGELMWALATRVHPTGRRIVREGKMLPLLSGYTPEERHAGRGPKVTYDALLPSDEEGRDPRSSFRFTFPQEVQQRVLEHWND</sequence>
<organism evidence="5 6">
    <name type="scientific">Streptomyces lydicus</name>
    <dbReference type="NCBI Taxonomy" id="47763"/>
    <lineage>
        <taxon>Bacteria</taxon>
        <taxon>Bacillati</taxon>
        <taxon>Actinomycetota</taxon>
        <taxon>Actinomycetes</taxon>
        <taxon>Kitasatosporales</taxon>
        <taxon>Streptomycetaceae</taxon>
        <taxon>Streptomyces</taxon>
    </lineage>
</organism>
<dbReference type="Pfam" id="PF01977">
    <property type="entry name" value="UbiD"/>
    <property type="match status" value="1"/>
</dbReference>
<dbReference type="KEGG" id="slc:SL103_00955"/>
<keyword evidence="1" id="KW-0285">Flavoprotein</keyword>
<comment type="caution">
    <text evidence="1">Lacks conserved residue(s) required for the propagation of feature annotation.</text>
</comment>
<keyword evidence="5" id="KW-0830">Ubiquinone</keyword>
<evidence type="ECO:0000256" key="1">
    <source>
        <dbReference type="HAMAP-Rule" id="MF_01983"/>
    </source>
</evidence>
<dbReference type="EMBL" id="CP017157">
    <property type="protein sequence ID" value="AOP45007.1"/>
    <property type="molecule type" value="Genomic_DNA"/>
</dbReference>
<reference evidence="5 6" key="1">
    <citation type="submission" date="2016-09" db="EMBL/GenBank/DDBJ databases">
        <title>Complete genome sequencing of Streptomyces lydicus 103 and metabolic pathways analysis of antibiotic biosynthesis.</title>
        <authorList>
            <person name="Jia N."/>
            <person name="Ding M.-Z."/>
            <person name="Gao F."/>
            <person name="Yuan Y.-J."/>
        </authorList>
    </citation>
    <scope>NUCLEOTIDE SEQUENCE [LARGE SCALE GENOMIC DNA]</scope>
    <source>
        <strain evidence="5 6">103</strain>
    </source>
</reference>
<evidence type="ECO:0000313" key="5">
    <source>
        <dbReference type="EMBL" id="AOP45007.1"/>
    </source>
</evidence>
<dbReference type="SUPFAM" id="SSF50475">
    <property type="entry name" value="FMN-binding split barrel"/>
    <property type="match status" value="1"/>
</dbReference>
<feature type="binding site" evidence="1">
    <location>
        <position position="169"/>
    </location>
    <ligand>
        <name>prenylated FMN</name>
        <dbReference type="ChEBI" id="CHEBI:87746"/>
    </ligand>
</feature>
<comment type="cofactor">
    <cofactor evidence="1">
        <name>prenylated FMN</name>
        <dbReference type="ChEBI" id="CHEBI:87746"/>
    </cofactor>
    <text evidence="1">Binds 1 prenylated FMN per subunit.</text>
</comment>
<keyword evidence="1" id="KW-0456">Lyase</keyword>
<dbReference type="Proteomes" id="UP000094094">
    <property type="component" value="Chromosome"/>
</dbReference>
<feature type="domain" description="3-octaprenyl-4-hydroxybenzoate carboxy-lyase-like N-terminal" evidence="3">
    <location>
        <begin position="11"/>
        <end position="99"/>
    </location>
</feature>
<dbReference type="Pfam" id="PF20696">
    <property type="entry name" value="UbiD_C"/>
    <property type="match status" value="1"/>
</dbReference>
<dbReference type="GO" id="GO:0005737">
    <property type="term" value="C:cytoplasm"/>
    <property type="evidence" value="ECO:0007669"/>
    <property type="project" value="TreeGrafter"/>
</dbReference>
<name>A0A1D7VE69_9ACTN</name>